<comment type="caution">
    <text evidence="1">The sequence shown here is derived from an EMBL/GenBank/DDBJ whole genome shotgun (WGS) entry which is preliminary data.</text>
</comment>
<organism evidence="1 2">
    <name type="scientific">Scutellospora calospora</name>
    <dbReference type="NCBI Taxonomy" id="85575"/>
    <lineage>
        <taxon>Eukaryota</taxon>
        <taxon>Fungi</taxon>
        <taxon>Fungi incertae sedis</taxon>
        <taxon>Mucoromycota</taxon>
        <taxon>Glomeromycotina</taxon>
        <taxon>Glomeromycetes</taxon>
        <taxon>Diversisporales</taxon>
        <taxon>Gigasporaceae</taxon>
        <taxon>Scutellospora</taxon>
    </lineage>
</organism>
<sequence length="212" mass="24791">YENAGPIAQAGLNQKGINSENTVDPIPQMMKSHPSLIDFKHFEKRGPIGAWGGQYGSLMLKNYKSIGKSIYFKLHDNDPDYDEFIASIEKEFDQYKTTIRNFRCFAKKRIVFWDYSYLTQSIISIIREQGYQHEIRIAYPQRNQLISVQSDNALAQFSRSTFGQALCCCSCFGIIHRVLTRFYDNAYKSKFKSEFQMNISARDWFQRNKRII</sequence>
<proteinExistence type="predicted"/>
<name>A0ACA9NVQ6_9GLOM</name>
<gene>
    <name evidence="1" type="ORF">SCALOS_LOCUS9361</name>
</gene>
<evidence type="ECO:0000313" key="2">
    <source>
        <dbReference type="Proteomes" id="UP000789860"/>
    </source>
</evidence>
<dbReference type="EMBL" id="CAJVPM010028676">
    <property type="protein sequence ID" value="CAG8670557.1"/>
    <property type="molecule type" value="Genomic_DNA"/>
</dbReference>
<accession>A0ACA9NVQ6</accession>
<keyword evidence="2" id="KW-1185">Reference proteome</keyword>
<dbReference type="Proteomes" id="UP000789860">
    <property type="component" value="Unassembled WGS sequence"/>
</dbReference>
<evidence type="ECO:0000313" key="1">
    <source>
        <dbReference type="EMBL" id="CAG8670557.1"/>
    </source>
</evidence>
<reference evidence="1" key="1">
    <citation type="submission" date="2021-06" db="EMBL/GenBank/DDBJ databases">
        <authorList>
            <person name="Kallberg Y."/>
            <person name="Tangrot J."/>
            <person name="Rosling A."/>
        </authorList>
    </citation>
    <scope>NUCLEOTIDE SEQUENCE</scope>
    <source>
        <strain evidence="1">AU212A</strain>
    </source>
</reference>
<protein>
    <submittedName>
        <fullName evidence="1">11577_t:CDS:1</fullName>
    </submittedName>
</protein>
<feature type="non-terminal residue" evidence="1">
    <location>
        <position position="1"/>
    </location>
</feature>
<feature type="non-terminal residue" evidence="1">
    <location>
        <position position="212"/>
    </location>
</feature>